<gene>
    <name evidence="1" type="ORF">SAMN04488109_4632</name>
</gene>
<evidence type="ECO:0000313" key="2">
    <source>
        <dbReference type="Proteomes" id="UP000184212"/>
    </source>
</evidence>
<dbReference type="STRING" id="947013.SAMN04488109_4632"/>
<name>A0A1M5UEW1_9BACT</name>
<organism evidence="1 2">
    <name type="scientific">Chryseolinea serpens</name>
    <dbReference type="NCBI Taxonomy" id="947013"/>
    <lineage>
        <taxon>Bacteria</taxon>
        <taxon>Pseudomonadati</taxon>
        <taxon>Bacteroidota</taxon>
        <taxon>Cytophagia</taxon>
        <taxon>Cytophagales</taxon>
        <taxon>Fulvivirgaceae</taxon>
        <taxon>Chryseolinea</taxon>
    </lineage>
</organism>
<keyword evidence="2" id="KW-1185">Reference proteome</keyword>
<reference evidence="1 2" key="1">
    <citation type="submission" date="2016-11" db="EMBL/GenBank/DDBJ databases">
        <authorList>
            <person name="Jaros S."/>
            <person name="Januszkiewicz K."/>
            <person name="Wedrychowicz H."/>
        </authorList>
    </citation>
    <scope>NUCLEOTIDE SEQUENCE [LARGE SCALE GENOMIC DNA]</scope>
    <source>
        <strain evidence="1 2">DSM 24574</strain>
    </source>
</reference>
<dbReference type="OrthoDB" id="275225at2"/>
<dbReference type="RefSeq" id="WP_073138716.1">
    <property type="nucleotide sequence ID" value="NZ_FQWQ01000003.1"/>
</dbReference>
<dbReference type="AlphaFoldDB" id="A0A1M5UEW1"/>
<dbReference type="EMBL" id="FQWQ01000003">
    <property type="protein sequence ID" value="SHH61376.1"/>
    <property type="molecule type" value="Genomic_DNA"/>
</dbReference>
<evidence type="ECO:0000313" key="1">
    <source>
        <dbReference type="EMBL" id="SHH61376.1"/>
    </source>
</evidence>
<accession>A0A1M5UEW1</accession>
<dbReference type="Proteomes" id="UP000184212">
    <property type="component" value="Unassembled WGS sequence"/>
</dbReference>
<proteinExistence type="predicted"/>
<sequence>MDKELSQYIASYYSNLLPNKDIQTILTLMGQYNTEGREGIERKIATYKKQGWLTSDKDVLEMITGGPEQYTQIMARRILSDYPDKIFLNNCPNCRRLARTPYAKQCRHCGHAWRD</sequence>
<protein>
    <submittedName>
        <fullName evidence="1">Uncharacterized protein</fullName>
    </submittedName>
</protein>